<dbReference type="InterPro" id="IPR032675">
    <property type="entry name" value="LRR_dom_sf"/>
</dbReference>
<evidence type="ECO:0000256" key="1">
    <source>
        <dbReference type="ARBA" id="ARBA00000900"/>
    </source>
</evidence>
<dbReference type="InterPro" id="IPR051071">
    <property type="entry name" value="LRR-bact_E3_ubiq_ligases"/>
</dbReference>
<evidence type="ECO:0000256" key="8">
    <source>
        <dbReference type="ARBA" id="ARBA00022679"/>
    </source>
</evidence>
<dbReference type="Gene3D" id="1.20.58.360">
    <property type="entry name" value="Shigella T3SS effector IpaH defines"/>
    <property type="match status" value="1"/>
</dbReference>
<dbReference type="EMBL" id="JAMFLX010000003">
    <property type="protein sequence ID" value="MCL6269068.1"/>
    <property type="molecule type" value="Genomic_DNA"/>
</dbReference>
<comment type="catalytic activity">
    <reaction evidence="1">
        <text>S-ubiquitinyl-[E2 ubiquitin-conjugating enzyme]-L-cysteine + [acceptor protein]-L-lysine = [E2 ubiquitin-conjugating enzyme]-L-cysteine + N(6)-ubiquitinyl-[acceptor protein]-L-lysine.</text>
        <dbReference type="EC" id="2.3.2.27"/>
    </reaction>
</comment>
<evidence type="ECO:0000256" key="13">
    <source>
        <dbReference type="ARBA" id="ARBA00023200"/>
    </source>
</evidence>
<gene>
    <name evidence="16" type="ORF">M3P05_03815</name>
</gene>
<sequence length="599" mass="68388">MGFDLKTALAKVLGGLNTNIYQPVADKVGAFRNYIVLVLTRTKPTTGLRPGGDTEGAAPVSLGNRAVSSVDGLEIPKAYKLTEEQKQKLDQWVKMAPDESLQDFRRKAVDRIIEASSTRSSELSFADLRLTDLPDVLAEIPFITKLDLSKCLFTRMPSCIKEMPVLQELNLSGVIGINTWGMPKENFKSLRHLTLDSCWLSEVPAIVNLCPNLTNLSLQNNKIKNIPEIPPQLSVLNLDHNNIDSLPQTLSKKRKHLCVVMLDFNPINPITLNRQVGSMSKRVQLWGARQEKITDGPRIILSYTGRNEETEIRSWSNIDLLEHWFKIDGRPVPEELMEHFKNNATIRLFLQKMTSAKDYLSRDRFEHLAARVCNLLEAMNNDKEIYEACYDAIEDATASCADRASRGLSEAEFALKTVKAKRDGMKALIELGEAYYRKNLVDDQALKRFGTLTKRTRDDVETVLFFEIYFARKFDLPIDSDQQMRYVNFAFTSQEDLDKAEAEIQSILSNRTEDDRCSFLAEWKPWREYLEATPEFEDALQKINGEFSEKIDALNIDPTMSDPDNIPSDEELQEYYSLMEQREKATEKLYKEETKKILA</sequence>
<evidence type="ECO:0000256" key="6">
    <source>
        <dbReference type="ARBA" id="ARBA00022525"/>
    </source>
</evidence>
<feature type="active site" description="Glycyl thioester intermediate" evidence="14">
    <location>
        <position position="400"/>
    </location>
</feature>
<name>A0ABT0PEV3_9GAMM</name>
<dbReference type="InterPro" id="IPR029487">
    <property type="entry name" value="NEL_dom"/>
</dbReference>
<dbReference type="RefSeq" id="WP_249697898.1">
    <property type="nucleotide sequence ID" value="NZ_JAMFLX010000003.1"/>
</dbReference>
<dbReference type="Proteomes" id="UP001203338">
    <property type="component" value="Unassembled WGS sequence"/>
</dbReference>
<keyword evidence="9" id="KW-0677">Repeat</keyword>
<evidence type="ECO:0000256" key="4">
    <source>
        <dbReference type="ARBA" id="ARBA00009868"/>
    </source>
</evidence>
<feature type="domain" description="NEL" evidence="15">
    <location>
        <begin position="307"/>
        <end position="599"/>
    </location>
</feature>
<comment type="subcellular location">
    <subcellularLocation>
        <location evidence="2">Host cytoplasm</location>
    </subcellularLocation>
    <subcellularLocation>
        <location evidence="3">Secreted</location>
    </subcellularLocation>
</comment>
<dbReference type="PROSITE" id="PS52053">
    <property type="entry name" value="NEL"/>
    <property type="match status" value="1"/>
</dbReference>
<dbReference type="SUPFAM" id="SSF52058">
    <property type="entry name" value="L domain-like"/>
    <property type="match status" value="1"/>
</dbReference>
<organism evidence="16 17">
    <name type="scientific">Parendozoicomonas callyspongiae</name>
    <dbReference type="NCBI Taxonomy" id="2942213"/>
    <lineage>
        <taxon>Bacteria</taxon>
        <taxon>Pseudomonadati</taxon>
        <taxon>Pseudomonadota</taxon>
        <taxon>Gammaproteobacteria</taxon>
        <taxon>Oceanospirillales</taxon>
        <taxon>Endozoicomonadaceae</taxon>
        <taxon>Parendozoicomonas</taxon>
    </lineage>
</organism>
<evidence type="ECO:0000313" key="17">
    <source>
        <dbReference type="Proteomes" id="UP001203338"/>
    </source>
</evidence>
<dbReference type="SMART" id="SM00364">
    <property type="entry name" value="LRR_BAC"/>
    <property type="match status" value="2"/>
</dbReference>
<comment type="caution">
    <text evidence="16">The sequence shown here is derived from an EMBL/GenBank/DDBJ whole genome shotgun (WGS) entry which is preliminary data.</text>
</comment>
<dbReference type="InterPro" id="IPR001611">
    <property type="entry name" value="Leu-rich_rpt"/>
</dbReference>
<comment type="PTM">
    <text evidence="14">Ubiquitinated in the presence of host E1 ubiquitin-activating enzyme, E2 ubiquitin-conjugating enzyme and ubiquitin.</text>
</comment>
<keyword evidence="11 14" id="KW-0832">Ubl conjugation</keyword>
<evidence type="ECO:0000256" key="2">
    <source>
        <dbReference type="ARBA" id="ARBA00004192"/>
    </source>
</evidence>
<evidence type="ECO:0000313" key="16">
    <source>
        <dbReference type="EMBL" id="MCL6269068.1"/>
    </source>
</evidence>
<protein>
    <recommendedName>
        <fullName evidence="5">RING-type E3 ubiquitin transferase</fullName>
        <ecNumber evidence="5">2.3.2.27</ecNumber>
    </recommendedName>
</protein>
<dbReference type="Pfam" id="PF12799">
    <property type="entry name" value="LRR_4"/>
    <property type="match status" value="1"/>
</dbReference>
<evidence type="ECO:0000256" key="3">
    <source>
        <dbReference type="ARBA" id="ARBA00004613"/>
    </source>
</evidence>
<dbReference type="EC" id="2.3.2.27" evidence="5"/>
<dbReference type="Gene3D" id="3.80.10.10">
    <property type="entry name" value="Ribonuclease Inhibitor"/>
    <property type="match status" value="1"/>
</dbReference>
<proteinExistence type="inferred from homology"/>
<evidence type="ECO:0000256" key="14">
    <source>
        <dbReference type="PROSITE-ProRule" id="PRU01398"/>
    </source>
</evidence>
<dbReference type="PROSITE" id="PS51450">
    <property type="entry name" value="LRR"/>
    <property type="match status" value="1"/>
</dbReference>
<comment type="similarity">
    <text evidence="4 14">Belongs to the LRR-containing bacterial E3 ligase family.</text>
</comment>
<keyword evidence="6 14" id="KW-0964">Secreted</keyword>
<dbReference type="PANTHER" id="PTHR47114:SF2">
    <property type="entry name" value="OLIGODENDROCYTE-MYELIN GLYCOPROTEIN"/>
    <property type="match status" value="1"/>
</dbReference>
<dbReference type="InterPro" id="IPR025875">
    <property type="entry name" value="Leu-rich_rpt_4"/>
</dbReference>
<evidence type="ECO:0000256" key="9">
    <source>
        <dbReference type="ARBA" id="ARBA00022737"/>
    </source>
</evidence>
<dbReference type="Pfam" id="PF14496">
    <property type="entry name" value="NEL"/>
    <property type="match status" value="1"/>
</dbReference>
<reference evidence="16 17" key="1">
    <citation type="submission" date="2022-05" db="EMBL/GenBank/DDBJ databases">
        <authorList>
            <person name="Park J.-S."/>
        </authorList>
    </citation>
    <scope>NUCLEOTIDE SEQUENCE [LARGE SCALE GENOMIC DNA]</scope>
    <source>
        <strain evidence="16 17">2012CJ34-2</strain>
    </source>
</reference>
<keyword evidence="8 14" id="KW-0808">Transferase</keyword>
<evidence type="ECO:0000256" key="10">
    <source>
        <dbReference type="ARBA" id="ARBA00022786"/>
    </source>
</evidence>
<keyword evidence="13 14" id="KW-1035">Host cytoplasm</keyword>
<keyword evidence="7" id="KW-0433">Leucine-rich repeat</keyword>
<evidence type="ECO:0000256" key="11">
    <source>
        <dbReference type="ARBA" id="ARBA00022843"/>
    </source>
</evidence>
<accession>A0ABT0PEV3</accession>
<evidence type="ECO:0000259" key="15">
    <source>
        <dbReference type="PROSITE" id="PS52053"/>
    </source>
</evidence>
<keyword evidence="10 14" id="KW-0833">Ubl conjugation pathway</keyword>
<evidence type="ECO:0000256" key="5">
    <source>
        <dbReference type="ARBA" id="ARBA00012483"/>
    </source>
</evidence>
<evidence type="ECO:0000256" key="7">
    <source>
        <dbReference type="ARBA" id="ARBA00022614"/>
    </source>
</evidence>
<dbReference type="PANTHER" id="PTHR47114">
    <property type="match status" value="1"/>
</dbReference>
<evidence type="ECO:0000256" key="12">
    <source>
        <dbReference type="ARBA" id="ARBA00023026"/>
    </source>
</evidence>
<keyword evidence="12" id="KW-0843">Virulence</keyword>
<keyword evidence="17" id="KW-1185">Reference proteome</keyword>